<evidence type="ECO:0000313" key="2">
    <source>
        <dbReference type="Proteomes" id="UP001500908"/>
    </source>
</evidence>
<accession>A0ABP7FB57</accession>
<gene>
    <name evidence="1" type="ORF">GCM10022402_14540</name>
</gene>
<organism evidence="1 2">
    <name type="scientific">Salinactinospora qingdaonensis</name>
    <dbReference type="NCBI Taxonomy" id="702744"/>
    <lineage>
        <taxon>Bacteria</taxon>
        <taxon>Bacillati</taxon>
        <taxon>Actinomycetota</taxon>
        <taxon>Actinomycetes</taxon>
        <taxon>Streptosporangiales</taxon>
        <taxon>Nocardiopsidaceae</taxon>
        <taxon>Salinactinospora</taxon>
    </lineage>
</organism>
<comment type="caution">
    <text evidence="1">The sequence shown here is derived from an EMBL/GenBank/DDBJ whole genome shotgun (WGS) entry which is preliminary data.</text>
</comment>
<reference evidence="2" key="1">
    <citation type="journal article" date="2019" name="Int. J. Syst. Evol. Microbiol.">
        <title>The Global Catalogue of Microorganisms (GCM) 10K type strain sequencing project: providing services to taxonomists for standard genome sequencing and annotation.</title>
        <authorList>
            <consortium name="The Broad Institute Genomics Platform"/>
            <consortium name="The Broad Institute Genome Sequencing Center for Infectious Disease"/>
            <person name="Wu L."/>
            <person name="Ma J."/>
        </authorList>
    </citation>
    <scope>NUCLEOTIDE SEQUENCE [LARGE SCALE GENOMIC DNA]</scope>
    <source>
        <strain evidence="2">JCM 17137</strain>
    </source>
</reference>
<sequence length="152" mass="16533">MAVNADLSRPSFLVDLRRVGQFQAVIVPFPIETGAFIARHCVERSLPNRNVEVLFDGRSTWRVWTCLVAMSEPAAVVPGPPWPIHERDDFAWPSTTPVAADRVASMSINQLPTPHDNDYSLMLTGLLPATAPPMIVSAAAGDTSSAELWKGP</sequence>
<name>A0ABP7FB57_9ACTN</name>
<protein>
    <submittedName>
        <fullName evidence="1">Uncharacterized protein</fullName>
    </submittedName>
</protein>
<dbReference type="Proteomes" id="UP001500908">
    <property type="component" value="Unassembled WGS sequence"/>
</dbReference>
<proteinExistence type="predicted"/>
<evidence type="ECO:0000313" key="1">
    <source>
        <dbReference type="EMBL" id="GAA3735441.1"/>
    </source>
</evidence>
<dbReference type="EMBL" id="BAABDD010000005">
    <property type="protein sequence ID" value="GAA3735441.1"/>
    <property type="molecule type" value="Genomic_DNA"/>
</dbReference>
<keyword evidence="2" id="KW-1185">Reference proteome</keyword>